<keyword evidence="6" id="KW-0030">Aminoacyl-tRNA synthetase</keyword>
<dbReference type="HAMAP" id="MF_00044">
    <property type="entry name" value="Asp_tRNA_synth_type1"/>
    <property type="match status" value="1"/>
</dbReference>
<accession>A0A644WBV7</accession>
<dbReference type="Pfam" id="PF01336">
    <property type="entry name" value="tRNA_anti-codon"/>
    <property type="match status" value="1"/>
</dbReference>
<comment type="caution">
    <text evidence="8">The sequence shown here is derived from an EMBL/GenBank/DDBJ whole genome shotgun (WGS) entry which is preliminary data.</text>
</comment>
<comment type="similarity">
    <text evidence="1">Belongs to the class-II aminoacyl-tRNA synthetase family. Type 1 subfamily.</text>
</comment>
<dbReference type="Gene3D" id="3.30.930.10">
    <property type="entry name" value="Bira Bifunctional Protein, Domain 2"/>
    <property type="match status" value="1"/>
</dbReference>
<evidence type="ECO:0000256" key="5">
    <source>
        <dbReference type="ARBA" id="ARBA00022917"/>
    </source>
</evidence>
<dbReference type="CDD" id="cd04317">
    <property type="entry name" value="EcAspRS_like_N"/>
    <property type="match status" value="1"/>
</dbReference>
<dbReference type="GO" id="GO:0003676">
    <property type="term" value="F:nucleic acid binding"/>
    <property type="evidence" value="ECO:0007669"/>
    <property type="project" value="InterPro"/>
</dbReference>
<keyword evidence="5" id="KW-0648">Protein biosynthesis</keyword>
<gene>
    <name evidence="8" type="primary">aspS_16</name>
    <name evidence="8" type="ORF">SDC9_46265</name>
</gene>
<dbReference type="PANTHER" id="PTHR22594:SF5">
    <property type="entry name" value="ASPARTATE--TRNA LIGASE, MITOCHONDRIAL"/>
    <property type="match status" value="1"/>
</dbReference>
<evidence type="ECO:0000256" key="6">
    <source>
        <dbReference type="ARBA" id="ARBA00023146"/>
    </source>
</evidence>
<dbReference type="InterPro" id="IPR004365">
    <property type="entry name" value="NA-bd_OB_tRNA"/>
</dbReference>
<dbReference type="EC" id="6.1.1.12" evidence="8"/>
<dbReference type="PROSITE" id="PS50862">
    <property type="entry name" value="AA_TRNA_LIGASE_II"/>
    <property type="match status" value="1"/>
</dbReference>
<dbReference type="SUPFAM" id="SSF55261">
    <property type="entry name" value="GAD domain-like"/>
    <property type="match status" value="1"/>
</dbReference>
<name>A0A644WBV7_9ZZZZ</name>
<evidence type="ECO:0000256" key="3">
    <source>
        <dbReference type="ARBA" id="ARBA00022741"/>
    </source>
</evidence>
<dbReference type="GO" id="GO:0005524">
    <property type="term" value="F:ATP binding"/>
    <property type="evidence" value="ECO:0007669"/>
    <property type="project" value="UniProtKB-KW"/>
</dbReference>
<dbReference type="Gene3D" id="3.30.1360.30">
    <property type="entry name" value="GAD-like domain"/>
    <property type="match status" value="1"/>
</dbReference>
<dbReference type="SUPFAM" id="SSF50249">
    <property type="entry name" value="Nucleic acid-binding proteins"/>
    <property type="match status" value="1"/>
</dbReference>
<dbReference type="InterPro" id="IPR047089">
    <property type="entry name" value="Asp-tRNA-ligase_1_N"/>
</dbReference>
<dbReference type="InterPro" id="IPR045864">
    <property type="entry name" value="aa-tRNA-synth_II/BPL/LPL"/>
</dbReference>
<dbReference type="PRINTS" id="PR01042">
    <property type="entry name" value="TRNASYNTHASP"/>
</dbReference>
<feature type="domain" description="Aminoacyl-transfer RNA synthetases class-II family profile" evidence="7">
    <location>
        <begin position="150"/>
        <end position="565"/>
    </location>
</feature>
<dbReference type="InterPro" id="IPR012340">
    <property type="entry name" value="NA-bd_OB-fold"/>
</dbReference>
<dbReference type="InterPro" id="IPR004364">
    <property type="entry name" value="Aa-tRNA-synt_II"/>
</dbReference>
<evidence type="ECO:0000256" key="2">
    <source>
        <dbReference type="ARBA" id="ARBA00022598"/>
    </source>
</evidence>
<dbReference type="Pfam" id="PF00152">
    <property type="entry name" value="tRNA-synt_2"/>
    <property type="match status" value="1"/>
</dbReference>
<dbReference type="GO" id="GO:0005737">
    <property type="term" value="C:cytoplasm"/>
    <property type="evidence" value="ECO:0007669"/>
    <property type="project" value="InterPro"/>
</dbReference>
<sequence>MYRTKNCGELRIQNSGEKVTLAGWVQKNRKMGGMTFVDIRDRYGVTQLVFNQEINAELNEKANKLGREFVIQVTGVVSERSSKNTHINTGDVEILVDKLVILNEAITPPFTIEENTDGGDDIRMKYRYLDLRRSNVRQNLILRHKMTFEIRRYLDEQNFLEVETPILIGSTPEGARDFVVPSRMNPGQFYALPQSPQLFKQLLMVSGFDRYFQIAKCFRDEDLRADRQPEFTQIDCEMSFVEQEDVLNIFEGLTKHLFKTIKNIDIQGDFPRMTYADAIKYYGSDKPDIRFDMQFVELKEAVSGKDFVVFDSAAYVGGICAKGCASYTRKQLDELTDFVKRPQIGAKGLVYIRYDVDGSLKSSIDKFYTTDDLKSIATLFNAEPGDLILILAGEKSKTQKALSELRLEMGSRLGLRDKNVYKPMWVIDFPLFEWDEETKRYYAMHHPFTSPKPEDIALLDTDPGQVRANAYDMVVNGVELGGGSIRIHDSKLQNRMFELLGFTPEKAEAQFGFLMNAFKYGAPPHGGLAFGLDRFVSLFAGLDSIRDCIAFPKNNAGRDVMIDAPSVIDQSQLDELNLAIIIK</sequence>
<dbReference type="GO" id="GO:0004815">
    <property type="term" value="F:aspartate-tRNA ligase activity"/>
    <property type="evidence" value="ECO:0007669"/>
    <property type="project" value="UniProtKB-EC"/>
</dbReference>
<dbReference type="InterPro" id="IPR004115">
    <property type="entry name" value="GAD-like_sf"/>
</dbReference>
<dbReference type="EMBL" id="VSSQ01000704">
    <property type="protein sequence ID" value="MPM00043.1"/>
    <property type="molecule type" value="Genomic_DNA"/>
</dbReference>
<evidence type="ECO:0000313" key="8">
    <source>
        <dbReference type="EMBL" id="MPM00043.1"/>
    </source>
</evidence>
<dbReference type="NCBIfam" id="NF001750">
    <property type="entry name" value="PRK00476.1"/>
    <property type="match status" value="1"/>
</dbReference>
<dbReference type="GO" id="GO:0006422">
    <property type="term" value="P:aspartyl-tRNA aminoacylation"/>
    <property type="evidence" value="ECO:0007669"/>
    <property type="project" value="TreeGrafter"/>
</dbReference>
<dbReference type="SUPFAM" id="SSF55681">
    <property type="entry name" value="Class II aaRS and biotin synthetases"/>
    <property type="match status" value="1"/>
</dbReference>
<dbReference type="Gene3D" id="2.40.50.140">
    <property type="entry name" value="Nucleic acid-binding proteins"/>
    <property type="match status" value="1"/>
</dbReference>
<organism evidence="8">
    <name type="scientific">bioreactor metagenome</name>
    <dbReference type="NCBI Taxonomy" id="1076179"/>
    <lineage>
        <taxon>unclassified sequences</taxon>
        <taxon>metagenomes</taxon>
        <taxon>ecological metagenomes</taxon>
    </lineage>
</organism>
<dbReference type="InterPro" id="IPR006195">
    <property type="entry name" value="aa-tRNA-synth_II"/>
</dbReference>
<keyword evidence="4" id="KW-0067">ATP-binding</keyword>
<proteinExistence type="inferred from homology"/>
<dbReference type="AlphaFoldDB" id="A0A644WBV7"/>
<dbReference type="InterPro" id="IPR047090">
    <property type="entry name" value="AspRS_core"/>
</dbReference>
<dbReference type="Pfam" id="PF02938">
    <property type="entry name" value="GAD"/>
    <property type="match status" value="1"/>
</dbReference>
<keyword evidence="2 8" id="KW-0436">Ligase</keyword>
<dbReference type="InterPro" id="IPR029351">
    <property type="entry name" value="GAD_dom"/>
</dbReference>
<evidence type="ECO:0000259" key="7">
    <source>
        <dbReference type="PROSITE" id="PS50862"/>
    </source>
</evidence>
<keyword evidence="3" id="KW-0547">Nucleotide-binding</keyword>
<dbReference type="InterPro" id="IPR002312">
    <property type="entry name" value="Asp/Asn-tRNA-synth_IIb"/>
</dbReference>
<evidence type="ECO:0000256" key="4">
    <source>
        <dbReference type="ARBA" id="ARBA00022840"/>
    </source>
</evidence>
<dbReference type="NCBIfam" id="TIGR00459">
    <property type="entry name" value="aspS_bact"/>
    <property type="match status" value="1"/>
</dbReference>
<dbReference type="CDD" id="cd00777">
    <property type="entry name" value="AspRS_core"/>
    <property type="match status" value="1"/>
</dbReference>
<dbReference type="PANTHER" id="PTHR22594">
    <property type="entry name" value="ASPARTYL/LYSYL-TRNA SYNTHETASE"/>
    <property type="match status" value="1"/>
</dbReference>
<reference evidence="8" key="1">
    <citation type="submission" date="2019-08" db="EMBL/GenBank/DDBJ databases">
        <authorList>
            <person name="Kucharzyk K."/>
            <person name="Murdoch R.W."/>
            <person name="Higgins S."/>
            <person name="Loffler F."/>
        </authorList>
    </citation>
    <scope>NUCLEOTIDE SEQUENCE</scope>
</reference>
<protein>
    <submittedName>
        <fullName evidence="8">Aspartate--tRNA ligase</fullName>
        <ecNumber evidence="8">6.1.1.12</ecNumber>
    </submittedName>
</protein>
<dbReference type="InterPro" id="IPR004524">
    <property type="entry name" value="Asp-tRNA-ligase_1"/>
</dbReference>
<evidence type="ECO:0000256" key="1">
    <source>
        <dbReference type="ARBA" id="ARBA00006303"/>
    </source>
</evidence>